<evidence type="ECO:0000256" key="4">
    <source>
        <dbReference type="ARBA" id="ARBA00022679"/>
    </source>
</evidence>
<dbReference type="HAMAP" id="MF_00185">
    <property type="entry name" value="IPP_trans"/>
    <property type="match status" value="1"/>
</dbReference>
<protein>
    <recommendedName>
        <fullName evidence="3">tRNA dimethylallyltransferase</fullName>
        <ecNumber evidence="3">2.5.1.75</ecNumber>
    </recommendedName>
</protein>
<dbReference type="GO" id="GO:0052381">
    <property type="term" value="F:tRNA dimethylallyltransferase activity"/>
    <property type="evidence" value="ECO:0007669"/>
    <property type="project" value="UniProtKB-EC"/>
</dbReference>
<dbReference type="GO" id="GO:0005524">
    <property type="term" value="F:ATP binding"/>
    <property type="evidence" value="ECO:0007669"/>
    <property type="project" value="UniProtKB-KW"/>
</dbReference>
<dbReference type="InterPro" id="IPR018022">
    <property type="entry name" value="IPT"/>
</dbReference>
<name>A0A1W1DFW6_9ZZZZ</name>
<comment type="similarity">
    <text evidence="2">Belongs to the IPP transferase family.</text>
</comment>
<dbReference type="PANTHER" id="PTHR11088">
    <property type="entry name" value="TRNA DIMETHYLALLYLTRANSFERASE"/>
    <property type="match status" value="1"/>
</dbReference>
<keyword evidence="8" id="KW-0460">Magnesium</keyword>
<evidence type="ECO:0000256" key="3">
    <source>
        <dbReference type="ARBA" id="ARBA00012665"/>
    </source>
</evidence>
<evidence type="ECO:0000313" key="10">
    <source>
        <dbReference type="EMBL" id="SFV80082.1"/>
    </source>
</evidence>
<dbReference type="PANTHER" id="PTHR11088:SF60">
    <property type="entry name" value="TRNA DIMETHYLALLYLTRANSFERASE"/>
    <property type="match status" value="1"/>
</dbReference>
<keyword evidence="6" id="KW-0547">Nucleotide-binding</keyword>
<gene>
    <name evidence="10" type="ORF">MNB_SUP05-13-166</name>
</gene>
<dbReference type="InterPro" id="IPR039657">
    <property type="entry name" value="Dimethylallyltransferase"/>
</dbReference>
<evidence type="ECO:0000256" key="2">
    <source>
        <dbReference type="ARBA" id="ARBA00005842"/>
    </source>
</evidence>
<keyword evidence="5" id="KW-0819">tRNA processing</keyword>
<organism evidence="10">
    <name type="scientific">hydrothermal vent metagenome</name>
    <dbReference type="NCBI Taxonomy" id="652676"/>
    <lineage>
        <taxon>unclassified sequences</taxon>
        <taxon>metagenomes</taxon>
        <taxon>ecological metagenomes</taxon>
    </lineage>
</organism>
<dbReference type="Gene3D" id="1.10.20.140">
    <property type="match status" value="1"/>
</dbReference>
<comment type="catalytic activity">
    <reaction evidence="9">
        <text>adenosine(37) in tRNA + dimethylallyl diphosphate = N(6)-dimethylallyladenosine(37) in tRNA + diphosphate</text>
        <dbReference type="Rhea" id="RHEA:26482"/>
        <dbReference type="Rhea" id="RHEA-COMP:10162"/>
        <dbReference type="Rhea" id="RHEA-COMP:10375"/>
        <dbReference type="ChEBI" id="CHEBI:33019"/>
        <dbReference type="ChEBI" id="CHEBI:57623"/>
        <dbReference type="ChEBI" id="CHEBI:74411"/>
        <dbReference type="ChEBI" id="CHEBI:74415"/>
        <dbReference type="EC" id="2.5.1.75"/>
    </reaction>
</comment>
<dbReference type="EC" id="2.5.1.75" evidence="3"/>
<keyword evidence="4 10" id="KW-0808">Transferase</keyword>
<evidence type="ECO:0000256" key="9">
    <source>
        <dbReference type="ARBA" id="ARBA00049563"/>
    </source>
</evidence>
<dbReference type="AlphaFoldDB" id="A0A1W1DFW6"/>
<evidence type="ECO:0000256" key="6">
    <source>
        <dbReference type="ARBA" id="ARBA00022741"/>
    </source>
</evidence>
<evidence type="ECO:0000256" key="1">
    <source>
        <dbReference type="ARBA" id="ARBA00001946"/>
    </source>
</evidence>
<evidence type="ECO:0000256" key="7">
    <source>
        <dbReference type="ARBA" id="ARBA00022840"/>
    </source>
</evidence>
<dbReference type="EMBL" id="FPHU01000042">
    <property type="protein sequence ID" value="SFV80082.1"/>
    <property type="molecule type" value="Genomic_DNA"/>
</dbReference>
<evidence type="ECO:0000256" key="8">
    <source>
        <dbReference type="ARBA" id="ARBA00022842"/>
    </source>
</evidence>
<dbReference type="Gene3D" id="3.40.50.300">
    <property type="entry name" value="P-loop containing nucleotide triphosphate hydrolases"/>
    <property type="match status" value="1"/>
</dbReference>
<dbReference type="FunFam" id="1.10.20.140:FF:000001">
    <property type="entry name" value="tRNA dimethylallyltransferase"/>
    <property type="match status" value="1"/>
</dbReference>
<comment type="cofactor">
    <cofactor evidence="1">
        <name>Mg(2+)</name>
        <dbReference type="ChEBI" id="CHEBI:18420"/>
    </cofactor>
</comment>
<dbReference type="SUPFAM" id="SSF52540">
    <property type="entry name" value="P-loop containing nucleoside triphosphate hydrolases"/>
    <property type="match status" value="2"/>
</dbReference>
<keyword evidence="7" id="KW-0067">ATP-binding</keyword>
<accession>A0A1W1DFW6</accession>
<evidence type="ECO:0000256" key="5">
    <source>
        <dbReference type="ARBA" id="ARBA00022694"/>
    </source>
</evidence>
<dbReference type="Pfam" id="PF01715">
    <property type="entry name" value="IPPT"/>
    <property type="match status" value="1"/>
</dbReference>
<sequence length="307" mass="34634">MPIRIDKTVVFLMGPTASGKTDLAIELSQKFKARLISVDSALIYKGMDIGAAKPDTNTLINYPHHLIDICDPAEAYSAYDFAKDAKVQIETAFNNDETPILVGGTSFYFNALEYGLSNLPESTTESREKFNQLLKDRGSAELHNDLTKIDAKAANRIHPNDSQRVTRALEVFDLSGKTLSELQGNKKLGIGIDYPIKKIILMPERSELHQRIERRFLSMLDNGFIAEVERLKQNPNLHEDLPSIRCVGYRQAWQYLNGEIDKSTMIEKAIIATRQLCKRQSTWLKSESNALLLKTNDVEVVMKFIQG</sequence>
<dbReference type="NCBIfam" id="TIGR00174">
    <property type="entry name" value="miaA"/>
    <property type="match status" value="1"/>
</dbReference>
<dbReference type="GO" id="GO:0006400">
    <property type="term" value="P:tRNA modification"/>
    <property type="evidence" value="ECO:0007669"/>
    <property type="project" value="TreeGrafter"/>
</dbReference>
<dbReference type="InterPro" id="IPR027417">
    <property type="entry name" value="P-loop_NTPase"/>
</dbReference>
<reference evidence="10" key="1">
    <citation type="submission" date="2016-10" db="EMBL/GenBank/DDBJ databases">
        <authorList>
            <person name="de Groot N.N."/>
        </authorList>
    </citation>
    <scope>NUCLEOTIDE SEQUENCE</scope>
</reference>
<proteinExistence type="inferred from homology"/>